<accession>A0A8J3WHL2</accession>
<keyword evidence="2" id="KW-1185">Reference proteome</keyword>
<comment type="caution">
    <text evidence="1">The sequence shown here is derived from an EMBL/GenBank/DDBJ whole genome shotgun (WGS) entry which is preliminary data.</text>
</comment>
<dbReference type="RefSeq" id="WP_189243658.1">
    <property type="nucleotide sequence ID" value="NZ_BMQP01000047.1"/>
</dbReference>
<gene>
    <name evidence="1" type="ORF">Pro02_63690</name>
</gene>
<evidence type="ECO:0000313" key="1">
    <source>
        <dbReference type="EMBL" id="GIH87961.1"/>
    </source>
</evidence>
<dbReference type="EMBL" id="BOOI01000070">
    <property type="protein sequence ID" value="GIH87961.1"/>
    <property type="molecule type" value="Genomic_DNA"/>
</dbReference>
<dbReference type="AlphaFoldDB" id="A0A8J3WHL2"/>
<evidence type="ECO:0000313" key="2">
    <source>
        <dbReference type="Proteomes" id="UP000655044"/>
    </source>
</evidence>
<proteinExistence type="predicted"/>
<protein>
    <submittedName>
        <fullName evidence="1">Uncharacterized protein</fullName>
    </submittedName>
</protein>
<organism evidence="1 2">
    <name type="scientific">Planobispora rosea</name>
    <dbReference type="NCBI Taxonomy" id="35762"/>
    <lineage>
        <taxon>Bacteria</taxon>
        <taxon>Bacillati</taxon>
        <taxon>Actinomycetota</taxon>
        <taxon>Actinomycetes</taxon>
        <taxon>Streptosporangiales</taxon>
        <taxon>Streptosporangiaceae</taxon>
        <taxon>Planobispora</taxon>
    </lineage>
</organism>
<reference evidence="1" key="1">
    <citation type="submission" date="2021-01" db="EMBL/GenBank/DDBJ databases">
        <title>Whole genome shotgun sequence of Planobispora rosea NBRC 15558.</title>
        <authorList>
            <person name="Komaki H."/>
            <person name="Tamura T."/>
        </authorList>
    </citation>
    <scope>NUCLEOTIDE SEQUENCE</scope>
    <source>
        <strain evidence="1">NBRC 15558</strain>
    </source>
</reference>
<dbReference type="Proteomes" id="UP000655044">
    <property type="component" value="Unassembled WGS sequence"/>
</dbReference>
<name>A0A8J3WHL2_PLARO</name>
<sequence length="74" mass="7540">MLVIDTDGTVRRADPNTVFDGQIARVVLTRTELLEAGVRVRPGSGGRLRPGTGALLDDLLAVLNAGLAAAGSAA</sequence>